<evidence type="ECO:0000256" key="1">
    <source>
        <dbReference type="SAM" id="Phobius"/>
    </source>
</evidence>
<reference evidence="2" key="1">
    <citation type="submission" date="2021-01" db="EMBL/GenBank/DDBJ databases">
        <title>A chromosome-scale assembly of European eel, Anguilla anguilla.</title>
        <authorList>
            <person name="Henkel C."/>
            <person name="Jong-Raadsen S.A."/>
            <person name="Dufour S."/>
            <person name="Weltzien F.-A."/>
            <person name="Palstra A.P."/>
            <person name="Pelster B."/>
            <person name="Spaink H.P."/>
            <person name="Van Den Thillart G.E."/>
            <person name="Jansen H."/>
            <person name="Zahm M."/>
            <person name="Klopp C."/>
            <person name="Cedric C."/>
            <person name="Louis A."/>
            <person name="Berthelot C."/>
            <person name="Parey E."/>
            <person name="Roest Crollius H."/>
            <person name="Montfort J."/>
            <person name="Robinson-Rechavi M."/>
            <person name="Bucao C."/>
            <person name="Bouchez O."/>
            <person name="Gislard M."/>
            <person name="Lluch J."/>
            <person name="Milhes M."/>
            <person name="Lampietro C."/>
            <person name="Lopez Roques C."/>
            <person name="Donnadieu C."/>
            <person name="Braasch I."/>
            <person name="Desvignes T."/>
            <person name="Postlethwait J."/>
            <person name="Bobe J."/>
            <person name="Guiguen Y."/>
            <person name="Dirks R."/>
        </authorList>
    </citation>
    <scope>NUCLEOTIDE SEQUENCE</scope>
    <source>
        <strain evidence="2">Tag_6206</strain>
        <tissue evidence="2">Liver</tissue>
    </source>
</reference>
<accession>A0A9D3MRB8</accession>
<dbReference type="SUPFAM" id="SSF48726">
    <property type="entry name" value="Immunoglobulin"/>
    <property type="match status" value="2"/>
</dbReference>
<comment type="caution">
    <text evidence="2">The sequence shown here is derived from an EMBL/GenBank/DDBJ whole genome shotgun (WGS) entry which is preliminary data.</text>
</comment>
<dbReference type="EMBL" id="JAFIRN010000003">
    <property type="protein sequence ID" value="KAG5853370.1"/>
    <property type="molecule type" value="Genomic_DNA"/>
</dbReference>
<keyword evidence="1" id="KW-0812">Transmembrane</keyword>
<organism evidence="2 3">
    <name type="scientific">Anguilla anguilla</name>
    <name type="common">European freshwater eel</name>
    <name type="synonym">Muraena anguilla</name>
    <dbReference type="NCBI Taxonomy" id="7936"/>
    <lineage>
        <taxon>Eukaryota</taxon>
        <taxon>Metazoa</taxon>
        <taxon>Chordata</taxon>
        <taxon>Craniata</taxon>
        <taxon>Vertebrata</taxon>
        <taxon>Euteleostomi</taxon>
        <taxon>Actinopterygii</taxon>
        <taxon>Neopterygii</taxon>
        <taxon>Teleostei</taxon>
        <taxon>Anguilliformes</taxon>
        <taxon>Anguillidae</taxon>
        <taxon>Anguilla</taxon>
    </lineage>
</organism>
<dbReference type="InterPro" id="IPR013783">
    <property type="entry name" value="Ig-like_fold"/>
</dbReference>
<proteinExistence type="predicted"/>
<evidence type="ECO:0000313" key="2">
    <source>
        <dbReference type="EMBL" id="KAG5853370.1"/>
    </source>
</evidence>
<evidence type="ECO:0000313" key="3">
    <source>
        <dbReference type="Proteomes" id="UP001044222"/>
    </source>
</evidence>
<keyword evidence="3" id="KW-1185">Reference proteome</keyword>
<keyword evidence="1" id="KW-1133">Transmembrane helix</keyword>
<keyword evidence="1" id="KW-0472">Membrane</keyword>
<dbReference type="Gene3D" id="2.60.40.10">
    <property type="entry name" value="Immunoglobulins"/>
    <property type="match status" value="1"/>
</dbReference>
<evidence type="ECO:0008006" key="4">
    <source>
        <dbReference type="Google" id="ProtNLM"/>
    </source>
</evidence>
<name>A0A9D3MRB8_ANGAN</name>
<dbReference type="Proteomes" id="UP001044222">
    <property type="component" value="Unassembled WGS sequence"/>
</dbReference>
<feature type="transmembrane region" description="Helical" evidence="1">
    <location>
        <begin position="265"/>
        <end position="287"/>
    </location>
</feature>
<sequence length="355" mass="40069">MQKSYLTERANISDAIVKKNGVYLFRWKRNEVNREYGDRLTFSQNKTLQLDKLEERDAGAYTVELFDMAGIRTPKEITVILKCLKTFHEVHGDLGGPVDIFVENLMAFSEPFDAVWEINGSAIARLNRSGPTYSEKPGGRVEMSPAGECRLTRVRISDAGNHTLEVSVGYLRLRWSRWLVVRVPQPSIDYSCLFGGKAKFRCRAKWEVPTVWILNGTGQGDRVPGHNDQVLDPFTGELICALEAYPDRNASVSFTCIGLDLATTAYILAVCCTFIIVLILSSAGFYIRFKQRRRNQSLQPTAMVPAEDIYYSEAIYVVVSRVFQPPPPSAQEKTSYRISQPVEMSTLIYKPSRGQ</sequence>
<gene>
    <name evidence="2" type="ORF">ANANG_G00072580</name>
</gene>
<protein>
    <recommendedName>
        <fullName evidence="4">Ig-like domain-containing protein</fullName>
    </recommendedName>
</protein>
<dbReference type="InterPro" id="IPR036179">
    <property type="entry name" value="Ig-like_dom_sf"/>
</dbReference>
<dbReference type="AlphaFoldDB" id="A0A9D3MRB8"/>